<feature type="transmembrane region" description="Helical" evidence="2">
    <location>
        <begin position="21"/>
        <end position="41"/>
    </location>
</feature>
<dbReference type="Proteomes" id="UP000198688">
    <property type="component" value="Chromosome I"/>
</dbReference>
<dbReference type="STRING" id="113562.SAMN04489716_3811"/>
<dbReference type="OrthoDB" id="2388539at2"/>
<gene>
    <name evidence="3" type="ORF">SAMN04489716_3811</name>
</gene>
<keyword evidence="4" id="KW-1185">Reference proteome</keyword>
<evidence type="ECO:0000256" key="1">
    <source>
        <dbReference type="SAM" id="MobiDB-lite"/>
    </source>
</evidence>
<accession>A0A1H2AE41</accession>
<keyword evidence="2" id="KW-0812">Transmembrane</keyword>
<proteinExistence type="predicted"/>
<evidence type="ECO:0000313" key="3">
    <source>
        <dbReference type="EMBL" id="SDT44251.1"/>
    </source>
</evidence>
<reference evidence="3 4" key="1">
    <citation type="submission" date="2016-10" db="EMBL/GenBank/DDBJ databases">
        <authorList>
            <person name="de Groot N.N."/>
        </authorList>
    </citation>
    <scope>NUCLEOTIDE SEQUENCE [LARGE SCALE GENOMIC DNA]</scope>
    <source>
        <strain evidence="3 4">DSM 43941</strain>
    </source>
</reference>
<protein>
    <submittedName>
        <fullName evidence="3">Uncharacterized protein</fullName>
    </submittedName>
</protein>
<dbReference type="RefSeq" id="WP_092545870.1">
    <property type="nucleotide sequence ID" value="NZ_BOMJ01000055.1"/>
</dbReference>
<keyword evidence="2" id="KW-0472">Membrane</keyword>
<feature type="compositionally biased region" description="Low complexity" evidence="1">
    <location>
        <begin position="79"/>
        <end position="98"/>
    </location>
</feature>
<name>A0A1H2AE41_9ACTN</name>
<dbReference type="AlphaFoldDB" id="A0A1H2AE41"/>
<evidence type="ECO:0000313" key="4">
    <source>
        <dbReference type="Proteomes" id="UP000198688"/>
    </source>
</evidence>
<evidence type="ECO:0000256" key="2">
    <source>
        <dbReference type="SAM" id="Phobius"/>
    </source>
</evidence>
<sequence>MRIGPLEPGDRALGPDLARGFMLLFIALANTHYFVLGSAYLGGYPEGGTVADRMRRAGRRGPFETLTRRVAYGRSAGSGERPAAVGGRGRALGAANPG</sequence>
<feature type="region of interest" description="Disordered" evidence="1">
    <location>
        <begin position="74"/>
        <end position="98"/>
    </location>
</feature>
<dbReference type="EMBL" id="LT629758">
    <property type="protein sequence ID" value="SDT44251.1"/>
    <property type="molecule type" value="Genomic_DNA"/>
</dbReference>
<keyword evidence="2" id="KW-1133">Transmembrane helix</keyword>
<organism evidence="3 4">
    <name type="scientific">Actinoplanes derwentensis</name>
    <dbReference type="NCBI Taxonomy" id="113562"/>
    <lineage>
        <taxon>Bacteria</taxon>
        <taxon>Bacillati</taxon>
        <taxon>Actinomycetota</taxon>
        <taxon>Actinomycetes</taxon>
        <taxon>Micromonosporales</taxon>
        <taxon>Micromonosporaceae</taxon>
        <taxon>Actinoplanes</taxon>
    </lineage>
</organism>